<accession>A0A316DUF6</accession>
<reference evidence="1 4" key="2">
    <citation type="submission" date="2020-07" db="EMBL/GenBank/DDBJ databases">
        <title>The draft genome sequence of Maribacter polysiphoniae KCTC 22021.</title>
        <authorList>
            <person name="Mu L."/>
        </authorList>
    </citation>
    <scope>NUCLEOTIDE SEQUENCE [LARGE SCALE GENOMIC DNA]</scope>
    <source>
        <strain evidence="1 4">KCTC 22021</strain>
    </source>
</reference>
<dbReference type="Proteomes" id="UP000651837">
    <property type="component" value="Unassembled WGS sequence"/>
</dbReference>
<dbReference type="EMBL" id="JACWLN010000008">
    <property type="protein sequence ID" value="MBD1262021.1"/>
    <property type="molecule type" value="Genomic_DNA"/>
</dbReference>
<dbReference type="AlphaFoldDB" id="A0A316DUF6"/>
<protein>
    <submittedName>
        <fullName evidence="2">Uncharacterized protein</fullName>
    </submittedName>
</protein>
<comment type="caution">
    <text evidence="2">The sequence shown here is derived from an EMBL/GenBank/DDBJ whole genome shotgun (WGS) entry which is preliminary data.</text>
</comment>
<gene>
    <name evidence="1" type="ORF">HZY62_15570</name>
    <name evidence="2" type="ORF">LX92_03490</name>
</gene>
<evidence type="ECO:0000313" key="1">
    <source>
        <dbReference type="EMBL" id="MBD1262021.1"/>
    </source>
</evidence>
<evidence type="ECO:0000313" key="3">
    <source>
        <dbReference type="Proteomes" id="UP000245667"/>
    </source>
</evidence>
<sequence length="215" mass="25391">MNYIKQLNTAFQLIMMDSRLNPTHVSLYMALFQLWNITRFAEVFYVNRQEVMQLSKIGSKSTYHRCLKDLDNWNYIEYLPSHNIFKGSEVRMPIFGTTSEQQQANNETTSEHVLVSNTNSIKQKENNNKPKLPKNEIEVIDFFKTKKWPALEAMKFFNHYQAIGWKHGGKIKIVDWMASASNWMLKAKEIETLKEQSHFKDNLRTTKTKDYDEPL</sequence>
<reference evidence="2 3" key="1">
    <citation type="submission" date="2018-05" db="EMBL/GenBank/DDBJ databases">
        <title>Genomic Encyclopedia of Archaeal and Bacterial Type Strains, Phase II (KMG-II): from individual species to whole genera.</title>
        <authorList>
            <person name="Goeker M."/>
        </authorList>
    </citation>
    <scope>NUCLEOTIDE SEQUENCE [LARGE SCALE GENOMIC DNA]</scope>
    <source>
        <strain evidence="2 3">DSM 23514</strain>
    </source>
</reference>
<proteinExistence type="predicted"/>
<organism evidence="2 3">
    <name type="scientific">Maribacter polysiphoniae</name>
    <dbReference type="NCBI Taxonomy" id="429344"/>
    <lineage>
        <taxon>Bacteria</taxon>
        <taxon>Pseudomonadati</taxon>
        <taxon>Bacteroidota</taxon>
        <taxon>Flavobacteriia</taxon>
        <taxon>Flavobacteriales</taxon>
        <taxon>Flavobacteriaceae</taxon>
        <taxon>Maribacter</taxon>
    </lineage>
</organism>
<dbReference type="EMBL" id="QGGQ01000010">
    <property type="protein sequence ID" value="PWK21711.1"/>
    <property type="molecule type" value="Genomic_DNA"/>
</dbReference>
<evidence type="ECO:0000313" key="4">
    <source>
        <dbReference type="Proteomes" id="UP000651837"/>
    </source>
</evidence>
<evidence type="ECO:0000313" key="2">
    <source>
        <dbReference type="EMBL" id="PWK21711.1"/>
    </source>
</evidence>
<dbReference type="OrthoDB" id="1442826at2"/>
<dbReference type="Proteomes" id="UP000245667">
    <property type="component" value="Unassembled WGS sequence"/>
</dbReference>
<dbReference type="RefSeq" id="WP_109653331.1">
    <property type="nucleotide sequence ID" value="NZ_JACWLN010000008.1"/>
</dbReference>
<name>A0A316DUF6_9FLAO</name>
<keyword evidence="4" id="KW-1185">Reference proteome</keyword>